<keyword evidence="4 6" id="KW-1133">Transmembrane helix</keyword>
<dbReference type="PANTHER" id="PTHR43701:SF2">
    <property type="entry name" value="MEMBRANE TRANSPORTER PROTEIN YJNA-RELATED"/>
    <property type="match status" value="1"/>
</dbReference>
<evidence type="ECO:0000313" key="8">
    <source>
        <dbReference type="Proteomes" id="UP000277999"/>
    </source>
</evidence>
<dbReference type="InterPro" id="IPR002781">
    <property type="entry name" value="TM_pro_TauE-like"/>
</dbReference>
<organism evidence="7 8">
    <name type="scientific">Clostridium autoethanogenum</name>
    <dbReference type="NCBI Taxonomy" id="84023"/>
    <lineage>
        <taxon>Bacteria</taxon>
        <taxon>Bacillati</taxon>
        <taxon>Bacillota</taxon>
        <taxon>Clostridia</taxon>
        <taxon>Eubacteriales</taxon>
        <taxon>Clostridiaceae</taxon>
        <taxon>Clostridium</taxon>
    </lineage>
</organism>
<evidence type="ECO:0000256" key="6">
    <source>
        <dbReference type="RuleBase" id="RU363041"/>
    </source>
</evidence>
<evidence type="ECO:0000256" key="3">
    <source>
        <dbReference type="ARBA" id="ARBA00022692"/>
    </source>
</evidence>
<evidence type="ECO:0000256" key="2">
    <source>
        <dbReference type="ARBA" id="ARBA00009142"/>
    </source>
</evidence>
<comment type="subcellular location">
    <subcellularLocation>
        <location evidence="6">Cell membrane</location>
        <topology evidence="6">Multi-pass membrane protein</topology>
    </subcellularLocation>
    <subcellularLocation>
        <location evidence="1">Membrane</location>
        <topology evidence="1">Multi-pass membrane protein</topology>
    </subcellularLocation>
</comment>
<dbReference type="EMBL" id="RFAQ01000046">
    <property type="protein sequence ID" value="RMC98719.1"/>
    <property type="molecule type" value="Genomic_DNA"/>
</dbReference>
<reference evidence="7 8" key="1">
    <citation type="submission" date="2018-10" db="EMBL/GenBank/DDBJ databases">
        <title>Genome-centric metagenomics revealed C2 chemical producing, CO utilizing Clostridium with novel acetogenic gene cluster.</title>
        <authorList>
            <person name="Kang H."/>
            <person name="Park B."/>
            <person name="Choi I.G."/>
            <person name="Chang I.S."/>
        </authorList>
    </citation>
    <scope>NUCLEOTIDE SEQUENCE [LARGE SCALE GENOMIC DNA]</scope>
    <source>
        <strain evidence="7 8">H21-9</strain>
    </source>
</reference>
<proteinExistence type="inferred from homology"/>
<sequence length="63" mass="6663">MNNIILFIIIGCIAGILSGLFGIGGGIILVPALINLLGLTQYKTQAKSLAILFTTLSIIKFMI</sequence>
<accession>A0A3M0SK91</accession>
<dbReference type="GO" id="GO:0005886">
    <property type="term" value="C:plasma membrane"/>
    <property type="evidence" value="ECO:0007669"/>
    <property type="project" value="UniProtKB-SubCell"/>
</dbReference>
<dbReference type="Proteomes" id="UP000277999">
    <property type="component" value="Unassembled WGS sequence"/>
</dbReference>
<evidence type="ECO:0000256" key="4">
    <source>
        <dbReference type="ARBA" id="ARBA00022989"/>
    </source>
</evidence>
<keyword evidence="6" id="KW-1003">Cell membrane</keyword>
<dbReference type="PANTHER" id="PTHR43701">
    <property type="entry name" value="MEMBRANE TRANSPORTER PROTEIN MJ0441-RELATED"/>
    <property type="match status" value="1"/>
</dbReference>
<keyword evidence="5 6" id="KW-0472">Membrane</keyword>
<comment type="similarity">
    <text evidence="2 6">Belongs to the 4-toluene sulfonate uptake permease (TSUP) (TC 2.A.102) family.</text>
</comment>
<dbReference type="InterPro" id="IPR051598">
    <property type="entry name" value="TSUP/Inactive_protease-like"/>
</dbReference>
<dbReference type="AlphaFoldDB" id="A0A3M0SK91"/>
<feature type="transmembrane region" description="Helical" evidence="6">
    <location>
        <begin position="6"/>
        <end position="34"/>
    </location>
</feature>
<evidence type="ECO:0000313" key="7">
    <source>
        <dbReference type="EMBL" id="RMC98719.1"/>
    </source>
</evidence>
<keyword evidence="3 6" id="KW-0812">Transmembrane</keyword>
<comment type="caution">
    <text evidence="7">The sequence shown here is derived from an EMBL/GenBank/DDBJ whole genome shotgun (WGS) entry which is preliminary data.</text>
</comment>
<protein>
    <recommendedName>
        <fullName evidence="6">Probable membrane transporter protein</fullName>
    </recommendedName>
</protein>
<gene>
    <name evidence="7" type="ORF">D9O40_12770</name>
</gene>
<evidence type="ECO:0000256" key="5">
    <source>
        <dbReference type="ARBA" id="ARBA00023136"/>
    </source>
</evidence>
<name>A0A3M0SK91_9CLOT</name>
<dbReference type="Pfam" id="PF01925">
    <property type="entry name" value="TauE"/>
    <property type="match status" value="1"/>
</dbReference>
<evidence type="ECO:0000256" key="1">
    <source>
        <dbReference type="ARBA" id="ARBA00004141"/>
    </source>
</evidence>